<reference evidence="1" key="1">
    <citation type="journal article" date="2012" name="PLoS ONE">
        <title>Gene sets for utilization of primary and secondary nutrition supplies in the distal gut of endangered iberian lynx.</title>
        <authorList>
            <person name="Alcaide M."/>
            <person name="Messina E."/>
            <person name="Richter M."/>
            <person name="Bargiela R."/>
            <person name="Peplies J."/>
            <person name="Huws S.A."/>
            <person name="Newbold C.J."/>
            <person name="Golyshin P.N."/>
            <person name="Simon M.A."/>
            <person name="Lopez G."/>
            <person name="Yakimov M.M."/>
            <person name="Ferrer M."/>
        </authorList>
    </citation>
    <scope>NUCLEOTIDE SEQUENCE</scope>
</reference>
<gene>
    <name evidence="1" type="ORF">EVA_22562</name>
</gene>
<organism evidence="1">
    <name type="scientific">gut metagenome</name>
    <dbReference type="NCBI Taxonomy" id="749906"/>
    <lineage>
        <taxon>unclassified sequences</taxon>
        <taxon>metagenomes</taxon>
        <taxon>organismal metagenomes</taxon>
    </lineage>
</organism>
<feature type="non-terminal residue" evidence="1">
    <location>
        <position position="1"/>
    </location>
</feature>
<dbReference type="AlphaFoldDB" id="J9F364"/>
<proteinExistence type="predicted"/>
<sequence length="30" mass="3665">ARGYRNECIYQSDHWLPWMSPVYAGRYTPF</sequence>
<comment type="caution">
    <text evidence="1">The sequence shown here is derived from an EMBL/GenBank/DDBJ whole genome shotgun (WGS) entry which is preliminary data.</text>
</comment>
<evidence type="ECO:0000313" key="1">
    <source>
        <dbReference type="EMBL" id="EJW89331.1"/>
    </source>
</evidence>
<dbReference type="EMBL" id="AMCI01009539">
    <property type="protein sequence ID" value="EJW89331.1"/>
    <property type="molecule type" value="Genomic_DNA"/>
</dbReference>
<protein>
    <submittedName>
        <fullName evidence="1">Uncharacterized protein</fullName>
    </submittedName>
</protein>
<name>J9F364_9ZZZZ</name>
<accession>J9F364</accession>